<reference evidence="2 3" key="2">
    <citation type="submission" date="2020-03" db="EMBL/GenBank/DDBJ databases">
        <authorList>
            <person name="Ichikawa N."/>
            <person name="Kimura A."/>
            <person name="Kitahashi Y."/>
            <person name="Uohara A."/>
        </authorList>
    </citation>
    <scope>NUCLEOTIDE SEQUENCE [LARGE SCALE GENOMIC DNA]</scope>
    <source>
        <strain evidence="2 3">NBRC 108638</strain>
    </source>
</reference>
<dbReference type="Proteomes" id="UP000482960">
    <property type="component" value="Unassembled WGS sequence"/>
</dbReference>
<dbReference type="InterPro" id="IPR016047">
    <property type="entry name" value="M23ase_b-sheet_dom"/>
</dbReference>
<sequence length="112" mass="11561">MVTVLCNVAVQSYAPTSGTLTCDSDGYPGLGGCGWYVQIRHTDAVTRYCHMLEQPAVRVGQTVTAGQPIGLAGTSGNSSGVHVHVEIHSGHPATSSNAVSPVPFLAALGVQW</sequence>
<dbReference type="PANTHER" id="PTHR21666:SF270">
    <property type="entry name" value="MUREIN HYDROLASE ACTIVATOR ENVC"/>
    <property type="match status" value="1"/>
</dbReference>
<evidence type="ECO:0000259" key="1">
    <source>
        <dbReference type="Pfam" id="PF01551"/>
    </source>
</evidence>
<comment type="caution">
    <text evidence="2">The sequence shown here is derived from an EMBL/GenBank/DDBJ whole genome shotgun (WGS) entry which is preliminary data.</text>
</comment>
<dbReference type="SUPFAM" id="SSF51261">
    <property type="entry name" value="Duplicated hybrid motif"/>
    <property type="match status" value="1"/>
</dbReference>
<keyword evidence="3" id="KW-1185">Reference proteome</keyword>
<accession>A0A6V8LAW8</accession>
<dbReference type="InterPro" id="IPR011055">
    <property type="entry name" value="Dup_hybrid_motif"/>
</dbReference>
<evidence type="ECO:0000313" key="2">
    <source>
        <dbReference type="EMBL" id="GFJ93504.1"/>
    </source>
</evidence>
<proteinExistence type="predicted"/>
<dbReference type="RefSeq" id="WP_246278257.1">
    <property type="nucleotide sequence ID" value="NZ_BLPG01000001.1"/>
</dbReference>
<dbReference type="EMBL" id="BLPG01000001">
    <property type="protein sequence ID" value="GFJ93504.1"/>
    <property type="molecule type" value="Genomic_DNA"/>
</dbReference>
<dbReference type="InterPro" id="IPR050570">
    <property type="entry name" value="Cell_wall_metabolism_enzyme"/>
</dbReference>
<dbReference type="AlphaFoldDB" id="A0A6V8LAW8"/>
<dbReference type="Pfam" id="PF01551">
    <property type="entry name" value="Peptidase_M23"/>
    <property type="match status" value="1"/>
</dbReference>
<dbReference type="GO" id="GO:0004222">
    <property type="term" value="F:metalloendopeptidase activity"/>
    <property type="evidence" value="ECO:0007669"/>
    <property type="project" value="TreeGrafter"/>
</dbReference>
<organism evidence="2 3">
    <name type="scientific">Phytohabitans rumicis</name>
    <dbReference type="NCBI Taxonomy" id="1076125"/>
    <lineage>
        <taxon>Bacteria</taxon>
        <taxon>Bacillati</taxon>
        <taxon>Actinomycetota</taxon>
        <taxon>Actinomycetes</taxon>
        <taxon>Micromonosporales</taxon>
        <taxon>Micromonosporaceae</taxon>
    </lineage>
</organism>
<name>A0A6V8LAW8_9ACTN</name>
<dbReference type="CDD" id="cd12797">
    <property type="entry name" value="M23_peptidase"/>
    <property type="match status" value="1"/>
</dbReference>
<feature type="domain" description="M23ase beta-sheet core" evidence="1">
    <location>
        <begin position="13"/>
        <end position="90"/>
    </location>
</feature>
<dbReference type="PANTHER" id="PTHR21666">
    <property type="entry name" value="PEPTIDASE-RELATED"/>
    <property type="match status" value="1"/>
</dbReference>
<evidence type="ECO:0000313" key="3">
    <source>
        <dbReference type="Proteomes" id="UP000482960"/>
    </source>
</evidence>
<protein>
    <recommendedName>
        <fullName evidence="1">M23ase beta-sheet core domain-containing protein</fullName>
    </recommendedName>
</protein>
<dbReference type="Gene3D" id="2.70.70.10">
    <property type="entry name" value="Glucose Permease (Domain IIA)"/>
    <property type="match status" value="1"/>
</dbReference>
<reference evidence="2 3" key="1">
    <citation type="submission" date="2020-03" db="EMBL/GenBank/DDBJ databases">
        <title>Whole genome shotgun sequence of Phytohabitans rumicis NBRC 108638.</title>
        <authorList>
            <person name="Komaki H."/>
            <person name="Tamura T."/>
        </authorList>
    </citation>
    <scope>NUCLEOTIDE SEQUENCE [LARGE SCALE GENOMIC DNA]</scope>
    <source>
        <strain evidence="2 3">NBRC 108638</strain>
    </source>
</reference>
<gene>
    <name evidence="2" type="ORF">Prum_071460</name>
</gene>